<proteinExistence type="predicted"/>
<dbReference type="AlphaFoldDB" id="A0A5D4M1N8"/>
<sequence>MIKKEFEVSVLMGEMSAKVEVIYINPEGEFYFEDFKTRSFIDEKKDVSSDDLMEFMSLRKMLLLEADKKARELWELHKERVEKALRSAKASAEAEGIVLTMETERELRKKHLGEI</sequence>
<protein>
    <submittedName>
        <fullName evidence="1">Uncharacterized protein</fullName>
    </submittedName>
</protein>
<comment type="caution">
    <text evidence="1">The sequence shown here is derived from an EMBL/GenBank/DDBJ whole genome shotgun (WGS) entry which is preliminary data.</text>
</comment>
<organism evidence="1 2">
    <name type="scientific">Rossellomorea vietnamensis</name>
    <dbReference type="NCBI Taxonomy" id="218284"/>
    <lineage>
        <taxon>Bacteria</taxon>
        <taxon>Bacillati</taxon>
        <taxon>Bacillota</taxon>
        <taxon>Bacilli</taxon>
        <taxon>Bacillales</taxon>
        <taxon>Bacillaceae</taxon>
        <taxon>Rossellomorea</taxon>
    </lineage>
</organism>
<accession>A0A5D4M1N8</accession>
<gene>
    <name evidence="1" type="ORF">FZC84_21340</name>
</gene>
<dbReference type="Proteomes" id="UP000325182">
    <property type="component" value="Unassembled WGS sequence"/>
</dbReference>
<dbReference type="RefSeq" id="WP_148955210.1">
    <property type="nucleotide sequence ID" value="NZ_VTEG01000028.1"/>
</dbReference>
<name>A0A5D4M1N8_9BACI</name>
<evidence type="ECO:0000313" key="1">
    <source>
        <dbReference type="EMBL" id="TYR95739.1"/>
    </source>
</evidence>
<dbReference type="EMBL" id="VTEG01000028">
    <property type="protein sequence ID" value="TYR95739.1"/>
    <property type="molecule type" value="Genomic_DNA"/>
</dbReference>
<evidence type="ECO:0000313" key="2">
    <source>
        <dbReference type="Proteomes" id="UP000325182"/>
    </source>
</evidence>
<reference evidence="1 2" key="1">
    <citation type="submission" date="2019-08" db="EMBL/GenBank/DDBJ databases">
        <title>Bacillus genomes from the desert of Cuatro Cienegas, Coahuila.</title>
        <authorList>
            <person name="Olmedo-Alvarez G."/>
        </authorList>
    </citation>
    <scope>NUCLEOTIDE SEQUENCE [LARGE SCALE GENOMIC DNA]</scope>
    <source>
        <strain evidence="1 2">CH128b_4D</strain>
    </source>
</reference>